<evidence type="ECO:0000256" key="1">
    <source>
        <dbReference type="ARBA" id="ARBA00022801"/>
    </source>
</evidence>
<reference evidence="2 3" key="1">
    <citation type="submission" date="2017-02" db="EMBL/GenBank/DDBJ databases">
        <title>Genomic diversity within the haloalkaliphilic genus Thioalkalivibrio.</title>
        <authorList>
            <person name="Ahn A.-C."/>
            <person name="Meier-Kolthoff J."/>
            <person name="Overmars L."/>
            <person name="Richter M."/>
            <person name="Woyke T."/>
            <person name="Sorokin D.Y."/>
            <person name="Muyzer G."/>
        </authorList>
    </citation>
    <scope>NUCLEOTIDE SEQUENCE [LARGE SCALE GENOMIC DNA]</scope>
    <source>
        <strain evidence="2 3">ALJD</strain>
    </source>
</reference>
<dbReference type="PANTHER" id="PTHR31377:SF0">
    <property type="entry name" value="AGMATINE DEIMINASE-RELATED"/>
    <property type="match status" value="1"/>
</dbReference>
<dbReference type="GO" id="GO:0009446">
    <property type="term" value="P:putrescine biosynthetic process"/>
    <property type="evidence" value="ECO:0007669"/>
    <property type="project" value="InterPro"/>
</dbReference>
<organism evidence="2 3">
    <name type="scientific">Thioalkalivibrio denitrificans</name>
    <dbReference type="NCBI Taxonomy" id="108003"/>
    <lineage>
        <taxon>Bacteria</taxon>
        <taxon>Pseudomonadati</taxon>
        <taxon>Pseudomonadota</taxon>
        <taxon>Gammaproteobacteria</taxon>
        <taxon>Chromatiales</taxon>
        <taxon>Ectothiorhodospiraceae</taxon>
        <taxon>Thioalkalivibrio</taxon>
    </lineage>
</organism>
<dbReference type="GO" id="GO:0004668">
    <property type="term" value="F:protein-arginine deiminase activity"/>
    <property type="evidence" value="ECO:0007669"/>
    <property type="project" value="InterPro"/>
</dbReference>
<comment type="caution">
    <text evidence="2">The sequence shown here is derived from an EMBL/GenBank/DDBJ whole genome shotgun (WGS) entry which is preliminary data.</text>
</comment>
<dbReference type="OrthoDB" id="9808013at2"/>
<dbReference type="RefSeq" id="WP_077278716.1">
    <property type="nucleotide sequence ID" value="NZ_MVBK01000046.1"/>
</dbReference>
<sequence>MTRILPAEWAPQSGVMLTWPHDRSDWATLIEEADTAFAAIGTAVTRFQRLLVVCRDADHERHVIACLRRAGADLERTLTAIAPSNDTWARDHGPVTVIENGRPVLLDFRFNGWGGKYPADDDNRITAALHAAGVFGETPLQTIDLVLEGGSIESDGQGTLLTTAGCLPTPTRNPGLSRADIEATLKGFLGVRRVLWLEHGALEGDDTDGHVDTLARLCTPDTIAYVTCDDPDDPHHAPLRAMETELRALRTASGDPYRLVALPLPAPVRDEDGRRLPATHANFLIINGAVLVPVYDDPTDTVALERLGAVFPDREIIGIDCRTLIRQYGSLHCVTMQLPEGVLG</sequence>
<name>A0A1V3NID5_9GAMM</name>
<protein>
    <submittedName>
        <fullName evidence="2">Agmatine deiminase</fullName>
    </submittedName>
</protein>
<dbReference type="AlphaFoldDB" id="A0A1V3NID5"/>
<keyword evidence="3" id="KW-1185">Reference proteome</keyword>
<keyword evidence="1" id="KW-0378">Hydrolase</keyword>
<evidence type="ECO:0000313" key="3">
    <source>
        <dbReference type="Proteomes" id="UP000189462"/>
    </source>
</evidence>
<evidence type="ECO:0000313" key="2">
    <source>
        <dbReference type="EMBL" id="OOG24526.1"/>
    </source>
</evidence>
<dbReference type="InterPro" id="IPR007466">
    <property type="entry name" value="Peptidyl-Arg-deiminase_porph"/>
</dbReference>
<dbReference type="EMBL" id="MVBK01000046">
    <property type="protein sequence ID" value="OOG24526.1"/>
    <property type="molecule type" value="Genomic_DNA"/>
</dbReference>
<dbReference type="Gene3D" id="3.75.10.10">
    <property type="entry name" value="L-arginine/glycine Amidinotransferase, Chain A"/>
    <property type="match status" value="1"/>
</dbReference>
<dbReference type="Proteomes" id="UP000189462">
    <property type="component" value="Unassembled WGS sequence"/>
</dbReference>
<dbReference type="SUPFAM" id="SSF55909">
    <property type="entry name" value="Pentein"/>
    <property type="match status" value="1"/>
</dbReference>
<dbReference type="GO" id="GO:0047632">
    <property type="term" value="F:agmatine deiminase activity"/>
    <property type="evidence" value="ECO:0007669"/>
    <property type="project" value="TreeGrafter"/>
</dbReference>
<proteinExistence type="predicted"/>
<dbReference type="PANTHER" id="PTHR31377">
    <property type="entry name" value="AGMATINE DEIMINASE-RELATED"/>
    <property type="match status" value="1"/>
</dbReference>
<gene>
    <name evidence="2" type="ORF">B1C78_08430</name>
</gene>
<dbReference type="Pfam" id="PF04371">
    <property type="entry name" value="PAD_porph"/>
    <property type="match status" value="1"/>
</dbReference>
<dbReference type="STRING" id="108003.B1C78_08430"/>
<accession>A0A1V3NID5</accession>